<comment type="similarity">
    <text evidence="1">Belongs to the 4-oxalocrotonate tautomerase family.</text>
</comment>
<dbReference type="Proteomes" id="UP000184603">
    <property type="component" value="Unassembled WGS sequence"/>
</dbReference>
<keyword evidence="2" id="KW-0413">Isomerase</keyword>
<feature type="domain" description="4-oxalocrotonate tautomerase-like" evidence="3">
    <location>
        <begin position="2"/>
        <end position="61"/>
    </location>
</feature>
<dbReference type="NCBIfam" id="NF041920">
    <property type="entry name" value="DmpI"/>
    <property type="match status" value="1"/>
</dbReference>
<sequence length="66" mass="7209">MPVITVTMATGQTSREQKQQLVESFTTQAVEITKIPAAAFTILIHELTPDAIGVAGETLEQRLKKQ</sequence>
<dbReference type="PANTHER" id="PTHR35530">
    <property type="entry name" value="TAUTOMERASE-RELATED"/>
    <property type="match status" value="1"/>
</dbReference>
<dbReference type="AlphaFoldDB" id="A0A1M7Y524"/>
<accession>A0A1M7Y524</accession>
<name>A0A1M7Y524_9BACT</name>
<dbReference type="STRING" id="1121416.SAMN02745220_01828"/>
<dbReference type="Pfam" id="PF01361">
    <property type="entry name" value="Tautomerase"/>
    <property type="match status" value="1"/>
</dbReference>
<dbReference type="OrthoDB" id="9804803at2"/>
<evidence type="ECO:0000259" key="3">
    <source>
        <dbReference type="Pfam" id="PF01361"/>
    </source>
</evidence>
<evidence type="ECO:0000256" key="1">
    <source>
        <dbReference type="ARBA" id="ARBA00006723"/>
    </source>
</evidence>
<dbReference type="PANTHER" id="PTHR35530:SF2">
    <property type="entry name" value="BSL4019 PROTEIN"/>
    <property type="match status" value="1"/>
</dbReference>
<dbReference type="GO" id="GO:0016853">
    <property type="term" value="F:isomerase activity"/>
    <property type="evidence" value="ECO:0007669"/>
    <property type="project" value="UniProtKB-KW"/>
</dbReference>
<evidence type="ECO:0000256" key="2">
    <source>
        <dbReference type="ARBA" id="ARBA00023235"/>
    </source>
</evidence>
<proteinExistence type="inferred from homology"/>
<dbReference type="EMBL" id="FRFE01000007">
    <property type="protein sequence ID" value="SHO47320.1"/>
    <property type="molecule type" value="Genomic_DNA"/>
</dbReference>
<dbReference type="Gene3D" id="3.30.429.10">
    <property type="entry name" value="Macrophage Migration Inhibitory Factor"/>
    <property type="match status" value="1"/>
</dbReference>
<protein>
    <submittedName>
        <fullName evidence="4">4-oxalocrotonate tautomerase</fullName>
    </submittedName>
</protein>
<evidence type="ECO:0000313" key="4">
    <source>
        <dbReference type="EMBL" id="SHO47320.1"/>
    </source>
</evidence>
<dbReference type="InterPro" id="IPR004370">
    <property type="entry name" value="4-OT-like_dom"/>
</dbReference>
<gene>
    <name evidence="4" type="ORF">SAMN02745220_01828</name>
</gene>
<keyword evidence="5" id="KW-1185">Reference proteome</keyword>
<dbReference type="RefSeq" id="WP_073613144.1">
    <property type="nucleotide sequence ID" value="NZ_FRFE01000007.1"/>
</dbReference>
<organism evidence="4 5">
    <name type="scientific">Desulfopila aestuarii DSM 18488</name>
    <dbReference type="NCBI Taxonomy" id="1121416"/>
    <lineage>
        <taxon>Bacteria</taxon>
        <taxon>Pseudomonadati</taxon>
        <taxon>Thermodesulfobacteriota</taxon>
        <taxon>Desulfobulbia</taxon>
        <taxon>Desulfobulbales</taxon>
        <taxon>Desulfocapsaceae</taxon>
        <taxon>Desulfopila</taxon>
    </lineage>
</organism>
<evidence type="ECO:0000313" key="5">
    <source>
        <dbReference type="Proteomes" id="UP000184603"/>
    </source>
</evidence>
<dbReference type="SUPFAM" id="SSF55331">
    <property type="entry name" value="Tautomerase/MIF"/>
    <property type="match status" value="1"/>
</dbReference>
<reference evidence="4 5" key="1">
    <citation type="submission" date="2016-12" db="EMBL/GenBank/DDBJ databases">
        <authorList>
            <person name="Song W.-J."/>
            <person name="Kurnit D.M."/>
        </authorList>
    </citation>
    <scope>NUCLEOTIDE SEQUENCE [LARGE SCALE GENOMIC DNA]</scope>
    <source>
        <strain evidence="4 5">DSM 18488</strain>
    </source>
</reference>
<dbReference type="InterPro" id="IPR014347">
    <property type="entry name" value="Tautomerase/MIF_sf"/>
</dbReference>